<evidence type="ECO:0000256" key="8">
    <source>
        <dbReference type="SAM" id="Phobius"/>
    </source>
</evidence>
<feature type="transmembrane region" description="Helical" evidence="8">
    <location>
        <begin position="56"/>
        <end position="76"/>
    </location>
</feature>
<evidence type="ECO:0000256" key="2">
    <source>
        <dbReference type="ARBA" id="ARBA00022475"/>
    </source>
</evidence>
<keyword evidence="10" id="KW-1185">Reference proteome</keyword>
<reference evidence="9 10" key="1">
    <citation type="submission" date="2020-05" db="EMBL/GenBank/DDBJ databases">
        <title>Mucilaginibacter mali sp. nov.</title>
        <authorList>
            <person name="Kim H.S."/>
            <person name="Lee K.C."/>
            <person name="Suh M.K."/>
            <person name="Kim J.-S."/>
            <person name="Han K.-I."/>
            <person name="Eom M.K."/>
            <person name="Shin Y.K."/>
            <person name="Lee J.-S."/>
        </authorList>
    </citation>
    <scope>NUCLEOTIDE SEQUENCE [LARGE SCALE GENOMIC DNA]</scope>
    <source>
        <strain evidence="9 10">G2-14</strain>
    </source>
</reference>
<dbReference type="NCBIfam" id="NF046083">
    <property type="entry name" value="exosort_XrtY"/>
    <property type="match status" value="1"/>
</dbReference>
<name>A0A7D4TVC9_9SPHI</name>
<evidence type="ECO:0000256" key="4">
    <source>
        <dbReference type="ARBA" id="ARBA00022692"/>
    </source>
</evidence>
<organism evidence="9 10">
    <name type="scientific">Mucilaginibacter mali</name>
    <dbReference type="NCBI Taxonomy" id="2740462"/>
    <lineage>
        <taxon>Bacteria</taxon>
        <taxon>Pseudomonadati</taxon>
        <taxon>Bacteroidota</taxon>
        <taxon>Sphingobacteriia</taxon>
        <taxon>Sphingobacteriales</taxon>
        <taxon>Sphingobacteriaceae</taxon>
        <taxon>Mucilaginibacter</taxon>
    </lineage>
</organism>
<dbReference type="Pfam" id="PF09721">
    <property type="entry name" value="Exosortase_EpsH"/>
    <property type="match status" value="1"/>
</dbReference>
<keyword evidence="2" id="KW-1003">Cell membrane</keyword>
<keyword evidence="3" id="KW-0645">Protease</keyword>
<evidence type="ECO:0008006" key="11">
    <source>
        <dbReference type="Google" id="ProtNLM"/>
    </source>
</evidence>
<dbReference type="AlphaFoldDB" id="A0A7D4TVC9"/>
<dbReference type="InterPro" id="IPR026392">
    <property type="entry name" value="Exo/Archaeosortase_dom"/>
</dbReference>
<dbReference type="InterPro" id="IPR019127">
    <property type="entry name" value="Exosortase"/>
</dbReference>
<dbReference type="GO" id="GO:0006508">
    <property type="term" value="P:proteolysis"/>
    <property type="evidence" value="ECO:0007669"/>
    <property type="project" value="UniProtKB-KW"/>
</dbReference>
<dbReference type="GO" id="GO:0008233">
    <property type="term" value="F:peptidase activity"/>
    <property type="evidence" value="ECO:0007669"/>
    <property type="project" value="UniProtKB-KW"/>
</dbReference>
<dbReference type="RefSeq" id="WP_173415130.1">
    <property type="nucleotide sequence ID" value="NZ_CP054139.1"/>
</dbReference>
<evidence type="ECO:0000256" key="1">
    <source>
        <dbReference type="ARBA" id="ARBA00004651"/>
    </source>
</evidence>
<evidence type="ECO:0000256" key="3">
    <source>
        <dbReference type="ARBA" id="ARBA00022670"/>
    </source>
</evidence>
<dbReference type="NCBIfam" id="TIGR04178">
    <property type="entry name" value="exo_archaeo"/>
    <property type="match status" value="1"/>
</dbReference>
<evidence type="ECO:0000256" key="7">
    <source>
        <dbReference type="ARBA" id="ARBA00023136"/>
    </source>
</evidence>
<keyword evidence="6 8" id="KW-1133">Transmembrane helix</keyword>
<protein>
    <recommendedName>
        <fullName evidence="11">Exosortase/archaeosortase family protein</fullName>
    </recommendedName>
</protein>
<feature type="transmembrane region" description="Helical" evidence="8">
    <location>
        <begin position="88"/>
        <end position="110"/>
    </location>
</feature>
<dbReference type="EMBL" id="CP054139">
    <property type="protein sequence ID" value="QKJ30455.1"/>
    <property type="molecule type" value="Genomic_DNA"/>
</dbReference>
<comment type="subcellular location">
    <subcellularLocation>
        <location evidence="1">Cell membrane</location>
        <topology evidence="1">Multi-pass membrane protein</topology>
    </subcellularLocation>
</comment>
<feature type="transmembrane region" description="Helical" evidence="8">
    <location>
        <begin position="122"/>
        <end position="145"/>
    </location>
</feature>
<evidence type="ECO:0000313" key="9">
    <source>
        <dbReference type="EMBL" id="QKJ30455.1"/>
    </source>
</evidence>
<dbReference type="GO" id="GO:0005886">
    <property type="term" value="C:plasma membrane"/>
    <property type="evidence" value="ECO:0007669"/>
    <property type="project" value="UniProtKB-SubCell"/>
</dbReference>
<keyword evidence="5" id="KW-0378">Hydrolase</keyword>
<sequence>MIQKPGNKEPVKFIITFIVLFLLFYYFNIFYFAITLPNSRHYNAFLATHFDYINGLRWVLIKSSAGILKLFGYVVVSNKYELLVAGRGMIQVVYTCLGLGVLSFFAAFVIAYPKQMKARLTFLFAGIFCIEFLNVIRLALLALYWNRQKNKIIDHHTLFNIFIYIVIAITLYYWVTAKKNNPHGAN</sequence>
<evidence type="ECO:0000256" key="5">
    <source>
        <dbReference type="ARBA" id="ARBA00022801"/>
    </source>
</evidence>
<gene>
    <name evidence="9" type="ORF">HQ865_12035</name>
</gene>
<feature type="transmembrane region" description="Helical" evidence="8">
    <location>
        <begin position="12"/>
        <end position="36"/>
    </location>
</feature>
<keyword evidence="4 8" id="KW-0812">Transmembrane</keyword>
<evidence type="ECO:0000256" key="6">
    <source>
        <dbReference type="ARBA" id="ARBA00022989"/>
    </source>
</evidence>
<feature type="transmembrane region" description="Helical" evidence="8">
    <location>
        <begin position="157"/>
        <end position="175"/>
    </location>
</feature>
<dbReference type="Proteomes" id="UP000505355">
    <property type="component" value="Chromosome"/>
</dbReference>
<dbReference type="KEGG" id="mmab:HQ865_12035"/>
<keyword evidence="7 8" id="KW-0472">Membrane</keyword>
<evidence type="ECO:0000313" key="10">
    <source>
        <dbReference type="Proteomes" id="UP000505355"/>
    </source>
</evidence>
<proteinExistence type="predicted"/>
<accession>A0A7D4TVC9</accession>